<organism evidence="2">
    <name type="scientific">Bradyrhizobium sp. LLZ17</name>
    <dbReference type="NCBI Taxonomy" id="3239388"/>
    <lineage>
        <taxon>Bacteria</taxon>
        <taxon>Pseudomonadati</taxon>
        <taxon>Pseudomonadota</taxon>
        <taxon>Alphaproteobacteria</taxon>
        <taxon>Hyphomicrobiales</taxon>
        <taxon>Nitrobacteraceae</taxon>
        <taxon>Bradyrhizobium</taxon>
    </lineage>
</organism>
<dbReference type="EMBL" id="CP165734">
    <property type="protein sequence ID" value="XDV58775.1"/>
    <property type="molecule type" value="Genomic_DNA"/>
</dbReference>
<feature type="transmembrane region" description="Helical" evidence="1">
    <location>
        <begin position="37"/>
        <end position="58"/>
    </location>
</feature>
<feature type="transmembrane region" description="Helical" evidence="1">
    <location>
        <begin position="84"/>
        <end position="108"/>
    </location>
</feature>
<feature type="transmembrane region" description="Helical" evidence="1">
    <location>
        <begin position="120"/>
        <end position="138"/>
    </location>
</feature>
<keyword evidence="1" id="KW-0812">Transmembrane</keyword>
<proteinExistence type="predicted"/>
<feature type="transmembrane region" description="Helical" evidence="1">
    <location>
        <begin position="158"/>
        <end position="177"/>
    </location>
</feature>
<reference evidence="2" key="1">
    <citation type="submission" date="2024-08" db="EMBL/GenBank/DDBJ databases">
        <authorList>
            <person name="Chaddad Z."/>
            <person name="Lamrabet M."/>
            <person name="Bouhnik O."/>
            <person name="Alami S."/>
            <person name="Wipf D."/>
            <person name="Courty P.E."/>
            <person name="Missbah El Idrissi M."/>
        </authorList>
    </citation>
    <scope>NUCLEOTIDE SEQUENCE</scope>
    <source>
        <strain evidence="2">LLZ17</strain>
    </source>
</reference>
<gene>
    <name evidence="2" type="ORF">AB8Z38_04595</name>
</gene>
<protein>
    <submittedName>
        <fullName evidence="2">Uncharacterized protein</fullName>
    </submittedName>
</protein>
<keyword evidence="1" id="KW-1133">Transmembrane helix</keyword>
<accession>A0AB39XLH9</accession>
<name>A0AB39XLH9_9BRAD</name>
<feature type="transmembrane region" description="Helical" evidence="1">
    <location>
        <begin position="6"/>
        <end position="25"/>
    </location>
</feature>
<sequence>MSSFGLFLAILICLAVLLLMTYAAYTLSLGHSGELYVIFYIFSLFAFVSLPLHAAALASGQEIEDFLGPLKFAYSVLTNTEDEIYFVLGILYLGIGPQILTYVLSGFFGSAALPMFVRQIQTIAILSLVKFMAGLSGIMSGKVLASVYFGRPTAVDTILALVSLYIALWGAFIHYFGNELF</sequence>
<keyword evidence="1" id="KW-0472">Membrane</keyword>
<evidence type="ECO:0000313" key="2">
    <source>
        <dbReference type="EMBL" id="XDV58775.1"/>
    </source>
</evidence>
<evidence type="ECO:0000256" key="1">
    <source>
        <dbReference type="SAM" id="Phobius"/>
    </source>
</evidence>
<dbReference type="RefSeq" id="WP_369723316.1">
    <property type="nucleotide sequence ID" value="NZ_CP165734.1"/>
</dbReference>
<dbReference type="AlphaFoldDB" id="A0AB39XLH9"/>